<dbReference type="CDD" id="cd06222">
    <property type="entry name" value="RNase_H_like"/>
    <property type="match status" value="1"/>
</dbReference>
<dbReference type="InterPro" id="IPR036397">
    <property type="entry name" value="RNaseH_sf"/>
</dbReference>
<reference evidence="2" key="1">
    <citation type="journal article" date="2012" name="Nat. Biotechnol.">
        <title>Draft genome sequence of pigeonpea (Cajanus cajan), an orphan legume crop of resource-poor farmers.</title>
        <authorList>
            <person name="Varshney R.K."/>
            <person name="Chen W."/>
            <person name="Li Y."/>
            <person name="Bharti A.K."/>
            <person name="Saxena R.K."/>
            <person name="Schlueter J.A."/>
            <person name="Donoghue M.T."/>
            <person name="Azam S."/>
            <person name="Fan G."/>
            <person name="Whaley A.M."/>
            <person name="Farmer A.D."/>
            <person name="Sheridan J."/>
            <person name="Iwata A."/>
            <person name="Tuteja R."/>
            <person name="Penmetsa R.V."/>
            <person name="Wu W."/>
            <person name="Upadhyaya H.D."/>
            <person name="Yang S.P."/>
            <person name="Shah T."/>
            <person name="Saxena K.B."/>
            <person name="Michael T."/>
            <person name="McCombie W.R."/>
            <person name="Yang B."/>
            <person name="Zhang G."/>
            <person name="Yang H."/>
            <person name="Wang J."/>
            <person name="Spillane C."/>
            <person name="Cook D.R."/>
            <person name="May G.D."/>
            <person name="Xu X."/>
            <person name="Jackson S.A."/>
        </authorList>
    </citation>
    <scope>NUCLEOTIDE SEQUENCE [LARGE SCALE GENOMIC DNA]</scope>
</reference>
<name>A0A151RQ74_CAJCA</name>
<accession>A0A151RQ74</accession>
<dbReference type="AlphaFoldDB" id="A0A151RQ74"/>
<dbReference type="InterPro" id="IPR053151">
    <property type="entry name" value="RNase_H-like"/>
</dbReference>
<dbReference type="EMBL" id="KQ483617">
    <property type="protein sequence ID" value="KYP44700.1"/>
    <property type="molecule type" value="Genomic_DNA"/>
</dbReference>
<protein>
    <recommendedName>
        <fullName evidence="1">RNase H type-1 domain-containing protein</fullName>
    </recommendedName>
</protein>
<sequence>MLYGLKILRDRNFCDKIIIESDSIIAIQFLNEGCPRNHSCYGLVNQVVKAAGDFNNIECTHTLREANQVANCFAKKGLSLSAGVHVFYSPPDWSFSFLLADESAVTFPRGF</sequence>
<organism evidence="2 3">
    <name type="scientific">Cajanus cajan</name>
    <name type="common">Pigeon pea</name>
    <name type="synonym">Cajanus indicus</name>
    <dbReference type="NCBI Taxonomy" id="3821"/>
    <lineage>
        <taxon>Eukaryota</taxon>
        <taxon>Viridiplantae</taxon>
        <taxon>Streptophyta</taxon>
        <taxon>Embryophyta</taxon>
        <taxon>Tracheophyta</taxon>
        <taxon>Spermatophyta</taxon>
        <taxon>Magnoliopsida</taxon>
        <taxon>eudicotyledons</taxon>
        <taxon>Gunneridae</taxon>
        <taxon>Pentapetalae</taxon>
        <taxon>rosids</taxon>
        <taxon>fabids</taxon>
        <taxon>Fabales</taxon>
        <taxon>Fabaceae</taxon>
        <taxon>Papilionoideae</taxon>
        <taxon>50 kb inversion clade</taxon>
        <taxon>NPAAA clade</taxon>
        <taxon>indigoferoid/millettioid clade</taxon>
        <taxon>Phaseoleae</taxon>
        <taxon>Cajanus</taxon>
    </lineage>
</organism>
<dbReference type="InterPro" id="IPR044730">
    <property type="entry name" value="RNase_H-like_dom_plant"/>
</dbReference>
<feature type="domain" description="RNase H type-1" evidence="1">
    <location>
        <begin position="3"/>
        <end position="76"/>
    </location>
</feature>
<evidence type="ECO:0000313" key="2">
    <source>
        <dbReference type="EMBL" id="KYP44700.1"/>
    </source>
</evidence>
<dbReference type="PANTHER" id="PTHR47723">
    <property type="entry name" value="OS05G0353850 PROTEIN"/>
    <property type="match status" value="1"/>
</dbReference>
<dbReference type="PANTHER" id="PTHR47723:SF19">
    <property type="entry name" value="POLYNUCLEOTIDYL TRANSFERASE, RIBONUCLEASE H-LIKE SUPERFAMILY PROTEIN"/>
    <property type="match status" value="1"/>
</dbReference>
<evidence type="ECO:0000313" key="3">
    <source>
        <dbReference type="Proteomes" id="UP000075243"/>
    </source>
</evidence>
<dbReference type="InterPro" id="IPR002156">
    <property type="entry name" value="RNaseH_domain"/>
</dbReference>
<proteinExistence type="predicted"/>
<keyword evidence="3" id="KW-1185">Reference proteome</keyword>
<dbReference type="GO" id="GO:0003676">
    <property type="term" value="F:nucleic acid binding"/>
    <property type="evidence" value="ECO:0007669"/>
    <property type="project" value="InterPro"/>
</dbReference>
<dbReference type="SUPFAM" id="SSF53098">
    <property type="entry name" value="Ribonuclease H-like"/>
    <property type="match status" value="1"/>
</dbReference>
<dbReference type="Gene3D" id="3.30.420.10">
    <property type="entry name" value="Ribonuclease H-like superfamily/Ribonuclease H"/>
    <property type="match status" value="1"/>
</dbReference>
<dbReference type="Proteomes" id="UP000075243">
    <property type="component" value="Unassembled WGS sequence"/>
</dbReference>
<evidence type="ECO:0000259" key="1">
    <source>
        <dbReference type="Pfam" id="PF13456"/>
    </source>
</evidence>
<dbReference type="InterPro" id="IPR012337">
    <property type="entry name" value="RNaseH-like_sf"/>
</dbReference>
<gene>
    <name evidence="2" type="ORF">KK1_033814</name>
</gene>
<dbReference type="Pfam" id="PF13456">
    <property type="entry name" value="RVT_3"/>
    <property type="match status" value="1"/>
</dbReference>
<dbReference type="GO" id="GO:0004523">
    <property type="term" value="F:RNA-DNA hybrid ribonuclease activity"/>
    <property type="evidence" value="ECO:0007669"/>
    <property type="project" value="InterPro"/>
</dbReference>
<dbReference type="Gramene" id="C.cajan_33506.t">
    <property type="protein sequence ID" value="C.cajan_33506.t.cds1"/>
    <property type="gene ID" value="C.cajan_33506"/>
</dbReference>